<dbReference type="SMART" id="SM00387">
    <property type="entry name" value="HATPase_c"/>
    <property type="match status" value="1"/>
</dbReference>
<dbReference type="RefSeq" id="WP_238242315.1">
    <property type="nucleotide sequence ID" value="NZ_BPQP01000004.1"/>
</dbReference>
<dbReference type="PROSITE" id="PS50109">
    <property type="entry name" value="HIS_KIN"/>
    <property type="match status" value="1"/>
</dbReference>
<dbReference type="Pfam" id="PF00512">
    <property type="entry name" value="HisKA"/>
    <property type="match status" value="1"/>
</dbReference>
<dbReference type="Pfam" id="PF02518">
    <property type="entry name" value="HATPase_c"/>
    <property type="match status" value="1"/>
</dbReference>
<dbReference type="SUPFAM" id="SSF55785">
    <property type="entry name" value="PYP-like sensor domain (PAS domain)"/>
    <property type="match status" value="4"/>
</dbReference>
<dbReference type="CDD" id="cd00082">
    <property type="entry name" value="HisKA"/>
    <property type="match status" value="1"/>
</dbReference>
<evidence type="ECO:0000313" key="10">
    <source>
        <dbReference type="EMBL" id="GJD93109.1"/>
    </source>
</evidence>
<dbReference type="InterPro" id="IPR008207">
    <property type="entry name" value="Sig_transdc_His_kin_Hpt_dom"/>
</dbReference>
<name>A0ABQ4RSD1_9HYPH</name>
<dbReference type="InterPro" id="IPR013656">
    <property type="entry name" value="PAS_4"/>
</dbReference>
<accession>A0ABQ4RSD1</accession>
<dbReference type="Pfam" id="PF08447">
    <property type="entry name" value="PAS_3"/>
    <property type="match status" value="2"/>
</dbReference>
<dbReference type="NCBIfam" id="TIGR00229">
    <property type="entry name" value="sensory_box"/>
    <property type="match status" value="3"/>
</dbReference>
<feature type="domain" description="PAC" evidence="9">
    <location>
        <begin position="515"/>
        <end position="572"/>
    </location>
</feature>
<sequence>MATLVTLVAAILIAAIGTWQIATSRAVALANADETARNLATALAQHAARTIEGADLVLSGTIERLRGNPDRAGLKEFLQRRAAELPQVQNLAVLSSDGAWLHDSVGPHGPLSSADRSYFQWHRDNPDGGVHVDLPIVSRYDAAPVLPVSRGLRGPDGRFEGVVSTTLRLSSFRDFYRQVKIGEQGTIALWADTGRILLREPEASAMIGRDLSRGRLFAVGLKAGPSGVIHNPASPVDGLERIVGFQRLDRYPLVATASMSVDEALAPWRREATIQGSVLALATIALLVLAAGLERRQQRIRASEHAWQDAQSLFRGLFEHSTDSLFVHRVGEDGEFRLEAWNPAAAAAMGLPAEAVMGKRPEDLLPPAHAAQVRTELELAVLSGEPLRTEDHQILGGGLKSWEVIHVPLRDPGSDRIGRVFVGVRDITHLKVAEAEAREANRLLTMAEQVAHVGHWHIDLPSNRLTWSEEVYRIHGLDPAAFQPTVDGAIERYHPDDRERVATAVRRAIEERESFAFELRIRRPDGSIRQVLARGICQGETDAEGRSVGIRAIFGVFADLTELKQAERALAEKSSLFEAALESMDQGLLMIAPDGTVPVANARALELLGLPPALMASRPSYRSVREHLRLTGSWGEAIEDSSHWELDEENRTADLRSERRRADGSVIEIRSMPIRGGEGYVQTLTDITQRHAAENRVRDSEARYRLLADHTSDLIILGDAEGRDSYVSPAVTSMLGYSLDEASRMRLLSLVHPDDVATLATALQALTAENPTGSAIYRMQHKAGHWIWAEAALRRVDEGGEVRIIRALRDVTLRQRQAAHLERAKVAAEAGARIKAEFLANMSHELRTPLTGMLGVHDLLQSDPSVSPSQSRLIALAQESGRSLLTIVNDILDFSKIEAGQLAIEVVPFGLRALLKSCRELTIEAAKGRDLAIVAQIDADVPDAFLGDPVRIRQVLLNLSTNAIKFTPAGTVTLRARWLDGAEAQPRLRVDVVDTGIGIAAETLPHLFERFSQADGSISRTYGGTGLGLAITRRLVRLMGGEVGVESRLGEGSTFWFEIPLRPAQGQGAASTEGEGLTPAGQRGYRMLFAEDNAINQEIIAAVLRRKGHDVTIVGDGAAAVAAVQAETVFDVVLMDVQMPGQDGLSATAAIRSWEREHGRRRTPIIALTANALAEEVERCSAAGMDAHVAKPVDWTDLFAAIERLLRAAEPATNDRGGEPDPARSTDVLDETMLAMLAGVLGEGRISGLLAAFQSEVERRLAQLEAPGITAAELSREAHAMVSLAGQLGFAALARLCREIEEVSAHGAGLDRLPELRAAASQAIAAAARTPYAKAA</sequence>
<feature type="domain" description="Histidine kinase" evidence="6">
    <location>
        <begin position="841"/>
        <end position="1063"/>
    </location>
</feature>
<dbReference type="InterPro" id="IPR001789">
    <property type="entry name" value="Sig_transdc_resp-reg_receiver"/>
</dbReference>
<dbReference type="Gene3D" id="3.40.50.2300">
    <property type="match status" value="1"/>
</dbReference>
<keyword evidence="4" id="KW-0902">Two-component regulatory system</keyword>
<dbReference type="CDD" id="cd00130">
    <property type="entry name" value="PAS"/>
    <property type="match status" value="3"/>
</dbReference>
<dbReference type="InterPro" id="IPR036097">
    <property type="entry name" value="HisK_dim/P_sf"/>
</dbReference>
<dbReference type="InterPro" id="IPR036641">
    <property type="entry name" value="HPT_dom_sf"/>
</dbReference>
<dbReference type="InterPro" id="IPR001610">
    <property type="entry name" value="PAC"/>
</dbReference>
<evidence type="ECO:0000259" key="6">
    <source>
        <dbReference type="PROSITE" id="PS50109"/>
    </source>
</evidence>
<evidence type="ECO:0000256" key="5">
    <source>
        <dbReference type="PROSITE-ProRule" id="PRU00169"/>
    </source>
</evidence>
<gene>
    <name evidence="10" type="primary">rcsC_4</name>
    <name evidence="10" type="ORF">OCOJLMKI_0298</name>
</gene>
<evidence type="ECO:0000313" key="11">
    <source>
        <dbReference type="Proteomes" id="UP001055125"/>
    </source>
</evidence>
<protein>
    <recommendedName>
        <fullName evidence="2">histidine kinase</fullName>
        <ecNumber evidence="2">2.7.13.3</ecNumber>
    </recommendedName>
</protein>
<feature type="domain" description="Response regulatory" evidence="7">
    <location>
        <begin position="1086"/>
        <end position="1206"/>
    </location>
</feature>
<dbReference type="CDD" id="cd17546">
    <property type="entry name" value="REC_hyHK_CKI1_RcsC-like"/>
    <property type="match status" value="1"/>
</dbReference>
<dbReference type="Pfam" id="PF01627">
    <property type="entry name" value="Hpt"/>
    <property type="match status" value="1"/>
</dbReference>
<dbReference type="SMART" id="SM00091">
    <property type="entry name" value="PAS"/>
    <property type="match status" value="4"/>
</dbReference>
<evidence type="ECO:0000256" key="1">
    <source>
        <dbReference type="ARBA" id="ARBA00000085"/>
    </source>
</evidence>
<feature type="modified residue" description="4-aspartylphosphate" evidence="5">
    <location>
        <position position="1136"/>
    </location>
</feature>
<dbReference type="Pfam" id="PF00072">
    <property type="entry name" value="Response_reg"/>
    <property type="match status" value="1"/>
</dbReference>
<dbReference type="Pfam" id="PF08448">
    <property type="entry name" value="PAS_4"/>
    <property type="match status" value="1"/>
</dbReference>
<organism evidence="10 11">
    <name type="scientific">Methylobacterium iners</name>
    <dbReference type="NCBI Taxonomy" id="418707"/>
    <lineage>
        <taxon>Bacteria</taxon>
        <taxon>Pseudomonadati</taxon>
        <taxon>Pseudomonadota</taxon>
        <taxon>Alphaproteobacteria</taxon>
        <taxon>Hyphomicrobiales</taxon>
        <taxon>Methylobacteriaceae</taxon>
        <taxon>Methylobacterium</taxon>
    </lineage>
</organism>
<dbReference type="Gene3D" id="3.30.565.10">
    <property type="entry name" value="Histidine kinase-like ATPase, C-terminal domain"/>
    <property type="match status" value="1"/>
</dbReference>
<dbReference type="SMART" id="SM00086">
    <property type="entry name" value="PAC"/>
    <property type="match status" value="3"/>
</dbReference>
<evidence type="ECO:0000259" key="8">
    <source>
        <dbReference type="PROSITE" id="PS50112"/>
    </source>
</evidence>
<dbReference type="SMART" id="SM00448">
    <property type="entry name" value="REC"/>
    <property type="match status" value="1"/>
</dbReference>
<dbReference type="PANTHER" id="PTHR45339">
    <property type="entry name" value="HYBRID SIGNAL TRANSDUCTION HISTIDINE KINASE J"/>
    <property type="match status" value="1"/>
</dbReference>
<keyword evidence="10" id="KW-0418">Kinase</keyword>
<dbReference type="CDD" id="cd12914">
    <property type="entry name" value="PDC1_DGC_like"/>
    <property type="match status" value="1"/>
</dbReference>
<dbReference type="EC" id="2.7.13.3" evidence="2"/>
<comment type="caution">
    <text evidence="10">The sequence shown here is derived from an EMBL/GenBank/DDBJ whole genome shotgun (WGS) entry which is preliminary data.</text>
</comment>
<dbReference type="InterPro" id="IPR000014">
    <property type="entry name" value="PAS"/>
</dbReference>
<feature type="domain" description="PAS" evidence="8">
    <location>
        <begin position="700"/>
        <end position="770"/>
    </location>
</feature>
<dbReference type="PROSITE" id="PS50110">
    <property type="entry name" value="RESPONSE_REGULATORY"/>
    <property type="match status" value="1"/>
</dbReference>
<comment type="catalytic activity">
    <reaction evidence="1">
        <text>ATP + protein L-histidine = ADP + protein N-phospho-L-histidine.</text>
        <dbReference type="EC" id="2.7.13.3"/>
    </reaction>
</comment>
<dbReference type="SUPFAM" id="SSF47384">
    <property type="entry name" value="Homodimeric domain of signal transducing histidine kinase"/>
    <property type="match status" value="1"/>
</dbReference>
<dbReference type="SUPFAM" id="SSF47226">
    <property type="entry name" value="Histidine-containing phosphotransfer domain, HPT domain"/>
    <property type="match status" value="1"/>
</dbReference>
<dbReference type="InterPro" id="IPR003594">
    <property type="entry name" value="HATPase_dom"/>
</dbReference>
<dbReference type="CDD" id="cd16922">
    <property type="entry name" value="HATPase_EvgS-ArcB-TorS-like"/>
    <property type="match status" value="1"/>
</dbReference>
<evidence type="ECO:0000259" key="9">
    <source>
        <dbReference type="PROSITE" id="PS50113"/>
    </source>
</evidence>
<dbReference type="InterPro" id="IPR005467">
    <property type="entry name" value="His_kinase_dom"/>
</dbReference>
<dbReference type="EMBL" id="BPQP01000004">
    <property type="protein sequence ID" value="GJD93109.1"/>
    <property type="molecule type" value="Genomic_DNA"/>
</dbReference>
<dbReference type="GO" id="GO:0016301">
    <property type="term" value="F:kinase activity"/>
    <property type="evidence" value="ECO:0007669"/>
    <property type="project" value="UniProtKB-KW"/>
</dbReference>
<dbReference type="Gene3D" id="2.10.70.100">
    <property type="match status" value="1"/>
</dbReference>
<dbReference type="InterPro" id="IPR013655">
    <property type="entry name" value="PAS_fold_3"/>
</dbReference>
<dbReference type="PRINTS" id="PR00344">
    <property type="entry name" value="BCTRLSENSOR"/>
</dbReference>
<dbReference type="InterPro" id="IPR011006">
    <property type="entry name" value="CheY-like_superfamily"/>
</dbReference>
<dbReference type="SUPFAM" id="SSF55874">
    <property type="entry name" value="ATPase domain of HSP90 chaperone/DNA topoisomerase II/histidine kinase"/>
    <property type="match status" value="1"/>
</dbReference>
<keyword evidence="3 5" id="KW-0597">Phosphoprotein</keyword>
<dbReference type="Gene3D" id="1.10.287.130">
    <property type="match status" value="1"/>
</dbReference>
<dbReference type="Proteomes" id="UP001055125">
    <property type="component" value="Unassembled WGS sequence"/>
</dbReference>
<dbReference type="InterPro" id="IPR004358">
    <property type="entry name" value="Sig_transdc_His_kin-like_C"/>
</dbReference>
<dbReference type="InterPro" id="IPR000700">
    <property type="entry name" value="PAS-assoc_C"/>
</dbReference>
<keyword evidence="11" id="KW-1185">Reference proteome</keyword>
<dbReference type="InterPro" id="IPR035965">
    <property type="entry name" value="PAS-like_dom_sf"/>
</dbReference>
<dbReference type="SUPFAM" id="SSF52172">
    <property type="entry name" value="CheY-like"/>
    <property type="match status" value="1"/>
</dbReference>
<dbReference type="Pfam" id="PF22588">
    <property type="entry name" value="dCache_1_like"/>
    <property type="match status" value="1"/>
</dbReference>
<evidence type="ECO:0000256" key="3">
    <source>
        <dbReference type="ARBA" id="ARBA00022553"/>
    </source>
</evidence>
<dbReference type="Gene3D" id="3.30.450.20">
    <property type="entry name" value="PAS domain"/>
    <property type="match status" value="6"/>
</dbReference>
<evidence type="ECO:0000256" key="2">
    <source>
        <dbReference type="ARBA" id="ARBA00012438"/>
    </source>
</evidence>
<reference evidence="10" key="1">
    <citation type="journal article" date="2021" name="Front. Microbiol.">
        <title>Comprehensive Comparative Genomics and Phenotyping of Methylobacterium Species.</title>
        <authorList>
            <person name="Alessa O."/>
            <person name="Ogura Y."/>
            <person name="Fujitani Y."/>
            <person name="Takami H."/>
            <person name="Hayashi T."/>
            <person name="Sahin N."/>
            <person name="Tani A."/>
        </authorList>
    </citation>
    <scope>NUCLEOTIDE SEQUENCE</scope>
    <source>
        <strain evidence="10">DSM 19015</strain>
    </source>
</reference>
<dbReference type="InterPro" id="IPR003661">
    <property type="entry name" value="HisK_dim/P_dom"/>
</dbReference>
<dbReference type="PROSITE" id="PS50112">
    <property type="entry name" value="PAS"/>
    <property type="match status" value="3"/>
</dbReference>
<dbReference type="CDD" id="cd12915">
    <property type="entry name" value="PDC2_DGC_like"/>
    <property type="match status" value="1"/>
</dbReference>
<evidence type="ECO:0000259" key="7">
    <source>
        <dbReference type="PROSITE" id="PS50110"/>
    </source>
</evidence>
<feature type="domain" description="PAS" evidence="8">
    <location>
        <begin position="458"/>
        <end position="512"/>
    </location>
</feature>
<keyword evidence="10" id="KW-0808">Transferase</keyword>
<dbReference type="InterPro" id="IPR054327">
    <property type="entry name" value="His-kinase-like_sensor"/>
</dbReference>
<dbReference type="Pfam" id="PF12860">
    <property type="entry name" value="PAS_7"/>
    <property type="match status" value="1"/>
</dbReference>
<dbReference type="PANTHER" id="PTHR45339:SF3">
    <property type="entry name" value="HISTIDINE KINASE"/>
    <property type="match status" value="1"/>
</dbReference>
<dbReference type="Gene3D" id="1.20.120.160">
    <property type="entry name" value="HPT domain"/>
    <property type="match status" value="1"/>
</dbReference>
<feature type="domain" description="PAS" evidence="8">
    <location>
        <begin position="310"/>
        <end position="384"/>
    </location>
</feature>
<dbReference type="InterPro" id="IPR036890">
    <property type="entry name" value="HATPase_C_sf"/>
</dbReference>
<evidence type="ECO:0000256" key="4">
    <source>
        <dbReference type="ARBA" id="ARBA00023012"/>
    </source>
</evidence>
<dbReference type="PROSITE" id="PS50113">
    <property type="entry name" value="PAC"/>
    <property type="match status" value="1"/>
</dbReference>
<dbReference type="SMART" id="SM00388">
    <property type="entry name" value="HisKA"/>
    <property type="match status" value="1"/>
</dbReference>
<proteinExistence type="predicted"/>
<reference evidence="10" key="2">
    <citation type="submission" date="2021-08" db="EMBL/GenBank/DDBJ databases">
        <authorList>
            <person name="Tani A."/>
            <person name="Ola A."/>
            <person name="Ogura Y."/>
            <person name="Katsura K."/>
            <person name="Hayashi T."/>
        </authorList>
    </citation>
    <scope>NUCLEOTIDE SEQUENCE</scope>
    <source>
        <strain evidence="10">DSM 19015</strain>
    </source>
</reference>